<accession>A0ABU4HPW4</accession>
<comment type="subcellular location">
    <subcellularLocation>
        <location evidence="1">Cell envelope</location>
    </subcellularLocation>
</comment>
<evidence type="ECO:0000256" key="3">
    <source>
        <dbReference type="ARBA" id="ARBA00022448"/>
    </source>
</evidence>
<feature type="region of interest" description="Disordered" evidence="5">
    <location>
        <begin position="432"/>
        <end position="455"/>
    </location>
</feature>
<comment type="similarity">
    <text evidence="2">Belongs to the bacterial solute-binding protein 1 family.</text>
</comment>
<dbReference type="InterPro" id="IPR050490">
    <property type="entry name" value="Bact_solute-bd_prot1"/>
</dbReference>
<gene>
    <name evidence="7" type="ORF">R7226_07095</name>
</gene>
<feature type="compositionally biased region" description="Basic and acidic residues" evidence="5">
    <location>
        <begin position="444"/>
        <end position="455"/>
    </location>
</feature>
<keyword evidence="4 6" id="KW-0732">Signal</keyword>
<dbReference type="PANTHER" id="PTHR43649:SF31">
    <property type="entry name" value="SN-GLYCEROL-3-PHOSPHATE-BINDING PERIPLASMIC PROTEIN UGPB"/>
    <property type="match status" value="1"/>
</dbReference>
<reference evidence="8" key="1">
    <citation type="submission" date="2023-07" db="EMBL/GenBank/DDBJ databases">
        <title>Conexibacter stalactiti sp. nov., isolated from stalactites in a lava cave and emended description of the genus Conexibacter.</title>
        <authorList>
            <person name="Lee S.D."/>
        </authorList>
    </citation>
    <scope>NUCLEOTIDE SEQUENCE [LARGE SCALE GENOMIC DNA]</scope>
    <source>
        <strain evidence="8">KCTC 39840</strain>
    </source>
</reference>
<dbReference type="Proteomes" id="UP001284601">
    <property type="component" value="Unassembled WGS sequence"/>
</dbReference>
<evidence type="ECO:0000256" key="1">
    <source>
        <dbReference type="ARBA" id="ARBA00004196"/>
    </source>
</evidence>
<evidence type="ECO:0000256" key="5">
    <source>
        <dbReference type="SAM" id="MobiDB-lite"/>
    </source>
</evidence>
<evidence type="ECO:0000313" key="8">
    <source>
        <dbReference type="Proteomes" id="UP001284601"/>
    </source>
</evidence>
<comment type="caution">
    <text evidence="7">The sequence shown here is derived from an EMBL/GenBank/DDBJ whole genome shotgun (WGS) entry which is preliminary data.</text>
</comment>
<sequence length="455" mass="48033">MLNWFVAGRRLLTAASIVLVALLLAGCGSDGEGSGAATGQTSASTTTQTSEPVEGTLTFWSSLTATSERAWWNRLIKRFERRYPGARVEFTTYSTEEYFTKLLAAFSSGDEPGVFVADAGEELDKFVRTGKVAPLNDMVDLSHFKPAAVKPLTGPGGEIHGIPLAWYILLLWENEDVLAEHGVASPRTWDELLTACGTLSSEGVTPIALGDGGQDQWTAAHLLGTLLYQYGGAGIAANATHGTDGASWTDPAFVDAAARLRQLIDADCFPKGFTGMNYAQMSAQFLQQKAAMIFTGAWLTSEYESSGERFAIGTAPLPDGPDAVNSTEALDGIVGGVFGLAATTKAVDDNPALVKAFLDEAGAAVDDFANANARLSVAVEPNPTGGPLQAQLTRMLNTVGELAAVPDVTLPAAVLDDYYQNVQALTAGELSPEEFAQAMEDASETERPNLPKPAE</sequence>
<evidence type="ECO:0000256" key="4">
    <source>
        <dbReference type="ARBA" id="ARBA00022729"/>
    </source>
</evidence>
<dbReference type="InterPro" id="IPR006059">
    <property type="entry name" value="SBP"/>
</dbReference>
<dbReference type="Gene3D" id="3.40.190.10">
    <property type="entry name" value="Periplasmic binding protein-like II"/>
    <property type="match status" value="2"/>
</dbReference>
<dbReference type="Pfam" id="PF01547">
    <property type="entry name" value="SBP_bac_1"/>
    <property type="match status" value="1"/>
</dbReference>
<proteinExistence type="inferred from homology"/>
<feature type="signal peptide" evidence="6">
    <location>
        <begin position="1"/>
        <end position="25"/>
    </location>
</feature>
<dbReference type="EMBL" id="JAWSTH010000012">
    <property type="protein sequence ID" value="MDW5594094.1"/>
    <property type="molecule type" value="Genomic_DNA"/>
</dbReference>
<feature type="chain" id="PRO_5047298187" evidence="6">
    <location>
        <begin position="26"/>
        <end position="455"/>
    </location>
</feature>
<keyword evidence="3" id="KW-0813">Transport</keyword>
<name>A0ABU4HPW4_9ACTN</name>
<dbReference type="RefSeq" id="WP_318596352.1">
    <property type="nucleotide sequence ID" value="NZ_JAWSTH010000012.1"/>
</dbReference>
<protein>
    <submittedName>
        <fullName evidence="7">Extracellular solute-binding protein</fullName>
    </submittedName>
</protein>
<evidence type="ECO:0000256" key="2">
    <source>
        <dbReference type="ARBA" id="ARBA00008520"/>
    </source>
</evidence>
<organism evidence="7 8">
    <name type="scientific">Conexibacter stalactiti</name>
    <dbReference type="NCBI Taxonomy" id="1940611"/>
    <lineage>
        <taxon>Bacteria</taxon>
        <taxon>Bacillati</taxon>
        <taxon>Actinomycetota</taxon>
        <taxon>Thermoleophilia</taxon>
        <taxon>Solirubrobacterales</taxon>
        <taxon>Conexibacteraceae</taxon>
        <taxon>Conexibacter</taxon>
    </lineage>
</organism>
<dbReference type="SUPFAM" id="SSF53850">
    <property type="entry name" value="Periplasmic binding protein-like II"/>
    <property type="match status" value="1"/>
</dbReference>
<evidence type="ECO:0000313" key="7">
    <source>
        <dbReference type="EMBL" id="MDW5594094.1"/>
    </source>
</evidence>
<dbReference type="PANTHER" id="PTHR43649">
    <property type="entry name" value="ARABINOSE-BINDING PROTEIN-RELATED"/>
    <property type="match status" value="1"/>
</dbReference>
<evidence type="ECO:0000256" key="6">
    <source>
        <dbReference type="SAM" id="SignalP"/>
    </source>
</evidence>
<keyword evidence="8" id="KW-1185">Reference proteome</keyword>